<accession>F4B7B7</accession>
<protein>
    <submittedName>
        <fullName evidence="1">Uncharacterized protein</fullName>
    </submittedName>
</protein>
<gene>
    <name evidence="1" type="ordered locus">Ahos_1864</name>
</gene>
<organism evidence="1 2">
    <name type="scientific">Acidianus hospitalis (strain W1)</name>
    <dbReference type="NCBI Taxonomy" id="933801"/>
    <lineage>
        <taxon>Archaea</taxon>
        <taxon>Thermoproteota</taxon>
        <taxon>Thermoprotei</taxon>
        <taxon>Sulfolobales</taxon>
        <taxon>Sulfolobaceae</taxon>
        <taxon>Acidianus</taxon>
    </lineage>
</organism>
<evidence type="ECO:0000313" key="1">
    <source>
        <dbReference type="EMBL" id="AEE94737.1"/>
    </source>
</evidence>
<dbReference type="AlphaFoldDB" id="F4B7B7"/>
<evidence type="ECO:0000313" key="2">
    <source>
        <dbReference type="Proteomes" id="UP000008458"/>
    </source>
</evidence>
<reference evidence="1 2" key="1">
    <citation type="journal article" date="2011" name="Extremophiles">
        <title>Genomic analysis of Acidianus hospitalis W1 a host for studying crenarchaeal virus and plasmid life cycles.</title>
        <authorList>
            <person name="You X.Y."/>
            <person name="Liu C."/>
            <person name="Wang S.Y."/>
            <person name="Jiang C.Y."/>
            <person name="Shah S.A."/>
            <person name="Prangishvili D."/>
            <person name="She Q."/>
            <person name="Liu S.J."/>
            <person name="Garrett R.A."/>
        </authorList>
    </citation>
    <scope>NUCLEOTIDE SEQUENCE [LARGE SCALE GENOMIC DNA]</scope>
    <source>
        <strain evidence="1 2">W1</strain>
    </source>
</reference>
<name>F4B7B7_ACIHW</name>
<keyword evidence="2" id="KW-1185">Reference proteome</keyword>
<sequence>MKLMYRNEIVINANRSSVLGVLTNPFFISGISGHVGILRVKDKQKGDYVTSEFLNSPENEFEVAYVFGTPENYHVYLGHMIGPEVSLREVKYKGETSDGKFKWEVSFFLTPINDNKTRVSIAVDAKYKTSTLARIFGRSEFDLATHIVEGHFIPFFKFYFKPSEEIEVNKIEIESEEGEANKVIAKFKEIVPRLEAGLIKISGKNLECLVIVINKDIKRVTCLVGNDVRTGSEALSLLLLYNGELKMKAYQLQLEDLIEKIED</sequence>
<dbReference type="HOGENOM" id="CLU_1056018_0_0_2"/>
<dbReference type="EMBL" id="CP002535">
    <property type="protein sequence ID" value="AEE94737.1"/>
    <property type="molecule type" value="Genomic_DNA"/>
</dbReference>
<dbReference type="Proteomes" id="UP000008458">
    <property type="component" value="Chromosome"/>
</dbReference>
<reference key="2">
    <citation type="journal article" date="2011" name="Extremophiles">
        <title>Genomic analyses of Acidianus hospitalis W1 a host for studying crenarchaeal virus and plasmid life cycles.</title>
        <authorList>
            <person name="You X.Y."/>
            <person name="Liu C."/>
            <person name="Wang S.Y."/>
            <person name="Jiang C.Y."/>
            <person name="Shah S.A."/>
            <person name="Prangishvili D."/>
            <person name="Liu S.J."/>
            <person name="Garrett R.A."/>
        </authorList>
    </citation>
    <scope>NUCLEOTIDE SEQUENCE</scope>
    <source>
        <strain>W1</strain>
    </source>
</reference>
<dbReference type="KEGG" id="aho:Ahos_1864"/>
<proteinExistence type="predicted"/>
<dbReference type="eggNOG" id="arCOG03861">
    <property type="taxonomic scope" value="Archaea"/>
</dbReference>